<organism evidence="1 2">
    <name type="scientific">Variovorax beijingensis</name>
    <dbReference type="NCBI Taxonomy" id="2496117"/>
    <lineage>
        <taxon>Bacteria</taxon>
        <taxon>Pseudomonadati</taxon>
        <taxon>Pseudomonadota</taxon>
        <taxon>Betaproteobacteria</taxon>
        <taxon>Burkholderiales</taxon>
        <taxon>Comamonadaceae</taxon>
        <taxon>Variovorax</taxon>
    </lineage>
</organism>
<reference evidence="1 2" key="1">
    <citation type="submission" date="2018-12" db="EMBL/GenBank/DDBJ databases">
        <title>The genome sequences of strain 502.</title>
        <authorList>
            <person name="Gao J."/>
            <person name="Sun J."/>
        </authorList>
    </citation>
    <scope>NUCLEOTIDE SEQUENCE [LARGE SCALE GENOMIC DNA]</scope>
    <source>
        <strain evidence="1 2">502</strain>
    </source>
</reference>
<comment type="caution">
    <text evidence="1">The sequence shown here is derived from an EMBL/GenBank/DDBJ whole genome shotgun (WGS) entry which is preliminary data.</text>
</comment>
<evidence type="ECO:0008006" key="3">
    <source>
        <dbReference type="Google" id="ProtNLM"/>
    </source>
</evidence>
<name>A0ABY0A9L3_9BURK</name>
<dbReference type="EMBL" id="RXFQ01000005">
    <property type="protein sequence ID" value="RSZ38956.1"/>
    <property type="molecule type" value="Genomic_DNA"/>
</dbReference>
<dbReference type="RefSeq" id="WP_125965300.1">
    <property type="nucleotide sequence ID" value="NZ_RXFQ01000005.1"/>
</dbReference>
<proteinExistence type="predicted"/>
<dbReference type="PROSITE" id="PS51257">
    <property type="entry name" value="PROKAR_LIPOPROTEIN"/>
    <property type="match status" value="1"/>
</dbReference>
<protein>
    <recommendedName>
        <fullName evidence="3">Carboxypeptidase family protein</fullName>
    </recommendedName>
</protein>
<evidence type="ECO:0000313" key="1">
    <source>
        <dbReference type="EMBL" id="RSZ38956.1"/>
    </source>
</evidence>
<accession>A0ABY0A9L3</accession>
<evidence type="ECO:0000313" key="2">
    <source>
        <dbReference type="Proteomes" id="UP000271137"/>
    </source>
</evidence>
<dbReference type="Proteomes" id="UP000271137">
    <property type="component" value="Unassembled WGS sequence"/>
</dbReference>
<gene>
    <name evidence="1" type="ORF">EJO66_11360</name>
</gene>
<sequence>MSYRNSSAWIAACVVAALLAACGGGGGGGGGGGLAGFPLPVAGPVTLSGTATYESVPNPSGTLVYASSAPRPVRGAVVEVLNAATSAQLATATTDDNGAYAVSVPANTAIAVRVKAQLVRSGPGASWDVTVRDNTRSGGLYTMQSPTFSSGMVASVRDLHAPSGWGGSSYTGDRVAAPFAILDTVYTAMQKVMSVAPVATFPVLRVFWSPNNAPTRGVINLPAGQIGSTFFVDRGSSGREIYVLGKEDVDTDEYDTSVIAHEWGHYYQSSFSRDDSMGGDHSQSQRTDRRLAFSEGWGNAWSGIALGRRNYVDSGGAQQASARESINIDLSAGAATLPGWYSETSIQSIFWNLNQQVGFKPIHDTLTGFQFRSGAAVTSIHPFSAAFNATAPGSASALAALLGGQSINATDNDPFGGAETNDGAIPVAIPMYKVAAVGGGVTRACVSNDAGTGNKLGNFSYVRFNAPANRSYQIVVNGGPAGSNPDFDIFRGGLISRTGNTVSLSAGEYVLAVTDLSSLDACFDVSIQ</sequence>
<keyword evidence="2" id="KW-1185">Reference proteome</keyword>